<dbReference type="Proteomes" id="UP000475862">
    <property type="component" value="Unassembled WGS sequence"/>
</dbReference>
<accession>A0A6G0TS44</accession>
<proteinExistence type="predicted"/>
<evidence type="ECO:0000313" key="2">
    <source>
        <dbReference type="Proteomes" id="UP000475862"/>
    </source>
</evidence>
<gene>
    <name evidence="1" type="ORF">AGLY_005806</name>
</gene>
<keyword evidence="2" id="KW-1185">Reference proteome</keyword>
<sequence>MFEPLEPDTTIALRLLYSQNLQFCHEHHLKFCLLDFQKSDEECYLVLAQDPYYVLFFEYYHRTVHILHVPIPTYICEAMIQLMYLKFSYIIFPSPTHHAPPLPNSTQIQINTKLNYVISICKVHYPLHQDEWRIIKEKSCFPVHIGFGFKIQGVGIFPSQIGRCINKFIICQDYHYQPMLLHGMFASLTFSLLISSSSPPSQIFLPLHKS</sequence>
<dbReference type="AlphaFoldDB" id="A0A6G0TS44"/>
<protein>
    <submittedName>
        <fullName evidence="1">Uncharacterized protein</fullName>
    </submittedName>
</protein>
<name>A0A6G0TS44_APHGL</name>
<dbReference type="EMBL" id="VYZN01000017">
    <property type="protein sequence ID" value="KAE9537834.1"/>
    <property type="molecule type" value="Genomic_DNA"/>
</dbReference>
<evidence type="ECO:0000313" key="1">
    <source>
        <dbReference type="EMBL" id="KAE9537834.1"/>
    </source>
</evidence>
<comment type="caution">
    <text evidence="1">The sequence shown here is derived from an EMBL/GenBank/DDBJ whole genome shotgun (WGS) entry which is preliminary data.</text>
</comment>
<organism evidence="1 2">
    <name type="scientific">Aphis glycines</name>
    <name type="common">Soybean aphid</name>
    <dbReference type="NCBI Taxonomy" id="307491"/>
    <lineage>
        <taxon>Eukaryota</taxon>
        <taxon>Metazoa</taxon>
        <taxon>Ecdysozoa</taxon>
        <taxon>Arthropoda</taxon>
        <taxon>Hexapoda</taxon>
        <taxon>Insecta</taxon>
        <taxon>Pterygota</taxon>
        <taxon>Neoptera</taxon>
        <taxon>Paraneoptera</taxon>
        <taxon>Hemiptera</taxon>
        <taxon>Sternorrhyncha</taxon>
        <taxon>Aphidomorpha</taxon>
        <taxon>Aphidoidea</taxon>
        <taxon>Aphididae</taxon>
        <taxon>Aphidini</taxon>
        <taxon>Aphis</taxon>
        <taxon>Aphis</taxon>
    </lineage>
</organism>
<reference evidence="1 2" key="1">
    <citation type="submission" date="2019-08" db="EMBL/GenBank/DDBJ databases">
        <title>The genome of the soybean aphid Biotype 1, its phylome, world population structure and adaptation to the North American continent.</title>
        <authorList>
            <person name="Giordano R."/>
            <person name="Donthu R.K."/>
            <person name="Hernandez A.G."/>
            <person name="Wright C.L."/>
            <person name="Zimin A.V."/>
        </authorList>
    </citation>
    <scope>NUCLEOTIDE SEQUENCE [LARGE SCALE GENOMIC DNA]</scope>
    <source>
        <tissue evidence="1">Whole aphids</tissue>
    </source>
</reference>